<dbReference type="Proteomes" id="UP000663881">
    <property type="component" value="Unassembled WGS sequence"/>
</dbReference>
<dbReference type="AlphaFoldDB" id="A0A820J3L4"/>
<evidence type="ECO:0000256" key="1">
    <source>
        <dbReference type="SAM" id="MobiDB-lite"/>
    </source>
</evidence>
<protein>
    <submittedName>
        <fullName evidence="2">Uncharacterized protein</fullName>
    </submittedName>
</protein>
<evidence type="ECO:0000313" key="2">
    <source>
        <dbReference type="EMBL" id="CAF4320650.1"/>
    </source>
</evidence>
<feature type="region of interest" description="Disordered" evidence="1">
    <location>
        <begin position="1"/>
        <end position="20"/>
    </location>
</feature>
<proteinExistence type="predicted"/>
<sequence>KDTLYSNQLDHMNPTSANSGSLGLNTIVSTLVQNSSTRPPSTTIVSNIQNASSPVNLFTNLPGGLFAPNNNNNNNNNSIN</sequence>
<feature type="non-terminal residue" evidence="2">
    <location>
        <position position="1"/>
    </location>
</feature>
<comment type="caution">
    <text evidence="2">The sequence shown here is derived from an EMBL/GenBank/DDBJ whole genome shotgun (WGS) entry which is preliminary data.</text>
</comment>
<organism evidence="2 3">
    <name type="scientific">Adineta steineri</name>
    <dbReference type="NCBI Taxonomy" id="433720"/>
    <lineage>
        <taxon>Eukaryota</taxon>
        <taxon>Metazoa</taxon>
        <taxon>Spiralia</taxon>
        <taxon>Gnathifera</taxon>
        <taxon>Rotifera</taxon>
        <taxon>Eurotatoria</taxon>
        <taxon>Bdelloidea</taxon>
        <taxon>Adinetida</taxon>
        <taxon>Adinetidae</taxon>
        <taxon>Adineta</taxon>
    </lineage>
</organism>
<accession>A0A820J3L4</accession>
<name>A0A820J3L4_9BILA</name>
<dbReference type="EMBL" id="CAJOAY010018418">
    <property type="protein sequence ID" value="CAF4320650.1"/>
    <property type="molecule type" value="Genomic_DNA"/>
</dbReference>
<reference evidence="2" key="1">
    <citation type="submission" date="2021-02" db="EMBL/GenBank/DDBJ databases">
        <authorList>
            <person name="Nowell W R."/>
        </authorList>
    </citation>
    <scope>NUCLEOTIDE SEQUENCE</scope>
</reference>
<evidence type="ECO:0000313" key="3">
    <source>
        <dbReference type="Proteomes" id="UP000663881"/>
    </source>
</evidence>
<gene>
    <name evidence="2" type="ORF">OKA104_LOCUS47228</name>
</gene>